<dbReference type="CDD" id="cd02503">
    <property type="entry name" value="MobA"/>
    <property type="match status" value="1"/>
</dbReference>
<keyword evidence="5 8" id="KW-0460">Magnesium</keyword>
<dbReference type="Pfam" id="PF12804">
    <property type="entry name" value="NTP_transf_3"/>
    <property type="match status" value="1"/>
</dbReference>
<dbReference type="OrthoDB" id="9788394at2"/>
<dbReference type="NCBIfam" id="TIGR02665">
    <property type="entry name" value="molyb_mobA"/>
    <property type="match status" value="1"/>
</dbReference>
<feature type="domain" description="MobA-like NTP transferase" evidence="9">
    <location>
        <begin position="12"/>
        <end position="143"/>
    </location>
</feature>
<keyword evidence="6 8" id="KW-0342">GTP-binding</keyword>
<comment type="function">
    <text evidence="8">Transfers a GMP moiety from GTP to Mo-molybdopterin (Mo-MPT) cofactor (Moco or molybdenum cofactor) to form Mo-molybdopterin guanine dinucleotide (Mo-MGD) cofactor.</text>
</comment>
<name>A0A4R6YNY6_9GAMM</name>
<evidence type="ECO:0000313" key="10">
    <source>
        <dbReference type="EMBL" id="TDR39189.1"/>
    </source>
</evidence>
<evidence type="ECO:0000256" key="5">
    <source>
        <dbReference type="ARBA" id="ARBA00022842"/>
    </source>
</evidence>
<feature type="binding site" evidence="8">
    <location>
        <position position="103"/>
    </location>
    <ligand>
        <name>GTP</name>
        <dbReference type="ChEBI" id="CHEBI:37565"/>
    </ligand>
</feature>
<dbReference type="EC" id="2.7.7.77" evidence="8"/>
<dbReference type="Proteomes" id="UP000295293">
    <property type="component" value="Unassembled WGS sequence"/>
</dbReference>
<protein>
    <recommendedName>
        <fullName evidence="8">Molybdenum cofactor guanylyltransferase</fullName>
        <shortName evidence="8">MoCo guanylyltransferase</shortName>
        <ecNumber evidence="8">2.7.7.77</ecNumber>
    </recommendedName>
    <alternativeName>
        <fullName evidence="8">GTP:molybdopterin guanylyltransferase</fullName>
    </alternativeName>
    <alternativeName>
        <fullName evidence="8">Mo-MPT guanylyltransferase</fullName>
    </alternativeName>
    <alternativeName>
        <fullName evidence="8">Molybdopterin guanylyltransferase</fullName>
    </alternativeName>
    <alternativeName>
        <fullName evidence="8">Molybdopterin-guanine dinucleotide synthase</fullName>
        <shortName evidence="8">MGD synthase</shortName>
    </alternativeName>
</protein>
<dbReference type="SUPFAM" id="SSF53448">
    <property type="entry name" value="Nucleotide-diphospho-sugar transferases"/>
    <property type="match status" value="1"/>
</dbReference>
<feature type="binding site" evidence="8">
    <location>
        <begin position="15"/>
        <end position="17"/>
    </location>
    <ligand>
        <name>GTP</name>
        <dbReference type="ChEBI" id="CHEBI:37565"/>
    </ligand>
</feature>
<comment type="caution">
    <text evidence="8">Lacks conserved residue(s) required for the propagation of feature annotation.</text>
</comment>
<evidence type="ECO:0000256" key="2">
    <source>
        <dbReference type="ARBA" id="ARBA00022679"/>
    </source>
</evidence>
<dbReference type="InterPro" id="IPR025877">
    <property type="entry name" value="MobA-like_NTP_Trfase"/>
</dbReference>
<dbReference type="GO" id="GO:1902758">
    <property type="term" value="P:bis(molybdopterin guanine dinucleotide)molybdenum biosynthetic process"/>
    <property type="evidence" value="ECO:0007669"/>
    <property type="project" value="TreeGrafter"/>
</dbReference>
<dbReference type="PANTHER" id="PTHR19136:SF81">
    <property type="entry name" value="MOLYBDENUM COFACTOR GUANYLYLTRANSFERASE"/>
    <property type="match status" value="1"/>
</dbReference>
<comment type="catalytic activity">
    <reaction evidence="8">
        <text>Mo-molybdopterin + GTP + H(+) = Mo-molybdopterin guanine dinucleotide + diphosphate</text>
        <dbReference type="Rhea" id="RHEA:34243"/>
        <dbReference type="ChEBI" id="CHEBI:15378"/>
        <dbReference type="ChEBI" id="CHEBI:33019"/>
        <dbReference type="ChEBI" id="CHEBI:37565"/>
        <dbReference type="ChEBI" id="CHEBI:71302"/>
        <dbReference type="ChEBI" id="CHEBI:71310"/>
        <dbReference type="EC" id="2.7.7.77"/>
    </reaction>
</comment>
<comment type="subcellular location">
    <subcellularLocation>
        <location evidence="8">Cytoplasm</location>
    </subcellularLocation>
</comment>
<dbReference type="GO" id="GO:0061603">
    <property type="term" value="F:molybdenum cofactor guanylyltransferase activity"/>
    <property type="evidence" value="ECO:0007669"/>
    <property type="project" value="UniProtKB-EC"/>
</dbReference>
<keyword evidence="3 8" id="KW-0479">Metal-binding</keyword>
<evidence type="ECO:0000256" key="8">
    <source>
        <dbReference type="HAMAP-Rule" id="MF_00316"/>
    </source>
</evidence>
<evidence type="ECO:0000313" key="11">
    <source>
        <dbReference type="Proteomes" id="UP000295293"/>
    </source>
</evidence>
<dbReference type="InterPro" id="IPR013482">
    <property type="entry name" value="Molybde_CF_guanTrfase"/>
</dbReference>
<dbReference type="GO" id="GO:0005525">
    <property type="term" value="F:GTP binding"/>
    <property type="evidence" value="ECO:0007669"/>
    <property type="project" value="UniProtKB-UniRule"/>
</dbReference>
<keyword evidence="7 8" id="KW-0501">Molybdenum cofactor biosynthesis</keyword>
<keyword evidence="10" id="KW-0548">Nucleotidyltransferase</keyword>
<dbReference type="AlphaFoldDB" id="A0A4R6YNY6"/>
<keyword evidence="2 8" id="KW-0808">Transferase</keyword>
<keyword evidence="11" id="KW-1185">Reference proteome</keyword>
<feature type="binding site" evidence="8">
    <location>
        <position position="103"/>
    </location>
    <ligand>
        <name>Mg(2+)</name>
        <dbReference type="ChEBI" id="CHEBI:18420"/>
    </ligand>
</feature>
<dbReference type="GO" id="GO:0046872">
    <property type="term" value="F:metal ion binding"/>
    <property type="evidence" value="ECO:0007669"/>
    <property type="project" value="UniProtKB-KW"/>
</dbReference>
<dbReference type="GO" id="GO:0005737">
    <property type="term" value="C:cytoplasm"/>
    <property type="evidence" value="ECO:0007669"/>
    <property type="project" value="UniProtKB-SubCell"/>
</dbReference>
<gene>
    <name evidence="8" type="primary">mobA</name>
    <name evidence="10" type="ORF">DFR29_11794</name>
</gene>
<accession>A0A4R6YNY6</accession>
<dbReference type="Gene3D" id="3.90.550.10">
    <property type="entry name" value="Spore Coat Polysaccharide Biosynthesis Protein SpsA, Chain A"/>
    <property type="match status" value="1"/>
</dbReference>
<dbReference type="InterPro" id="IPR029044">
    <property type="entry name" value="Nucleotide-diphossugar_trans"/>
</dbReference>
<organism evidence="10 11">
    <name type="scientific">Tahibacter aquaticus</name>
    <dbReference type="NCBI Taxonomy" id="520092"/>
    <lineage>
        <taxon>Bacteria</taxon>
        <taxon>Pseudomonadati</taxon>
        <taxon>Pseudomonadota</taxon>
        <taxon>Gammaproteobacteria</taxon>
        <taxon>Lysobacterales</taxon>
        <taxon>Rhodanobacteraceae</taxon>
        <taxon>Tahibacter</taxon>
    </lineage>
</organism>
<evidence type="ECO:0000256" key="6">
    <source>
        <dbReference type="ARBA" id="ARBA00023134"/>
    </source>
</evidence>
<evidence type="ECO:0000256" key="3">
    <source>
        <dbReference type="ARBA" id="ARBA00022723"/>
    </source>
</evidence>
<dbReference type="HAMAP" id="MF_00316">
    <property type="entry name" value="MobA"/>
    <property type="match status" value="1"/>
</dbReference>
<keyword evidence="4 8" id="KW-0547">Nucleotide-binding</keyword>
<evidence type="ECO:0000256" key="7">
    <source>
        <dbReference type="ARBA" id="ARBA00023150"/>
    </source>
</evidence>
<comment type="cofactor">
    <cofactor evidence="8">
        <name>Mg(2+)</name>
        <dbReference type="ChEBI" id="CHEBI:18420"/>
    </cofactor>
</comment>
<dbReference type="EMBL" id="SNZH01000017">
    <property type="protein sequence ID" value="TDR39189.1"/>
    <property type="molecule type" value="Genomic_DNA"/>
</dbReference>
<evidence type="ECO:0000259" key="9">
    <source>
        <dbReference type="Pfam" id="PF12804"/>
    </source>
</evidence>
<dbReference type="RefSeq" id="WP_133821042.1">
    <property type="nucleotide sequence ID" value="NZ_SNZH01000017.1"/>
</dbReference>
<comment type="caution">
    <text evidence="10">The sequence shown here is derived from an EMBL/GenBank/DDBJ whole genome shotgun (WGS) entry which is preliminary data.</text>
</comment>
<keyword evidence="1 8" id="KW-0963">Cytoplasm</keyword>
<comment type="similarity">
    <text evidence="8">Belongs to the MobA family.</text>
</comment>
<comment type="domain">
    <text evidence="8">The N-terminal domain determines nucleotide recognition and specific binding, while the C-terminal domain determines the specific binding to the target protein.</text>
</comment>
<comment type="subunit">
    <text evidence="8">Monomer.</text>
</comment>
<feature type="binding site" evidence="8">
    <location>
        <position position="28"/>
    </location>
    <ligand>
        <name>GTP</name>
        <dbReference type="ChEBI" id="CHEBI:37565"/>
    </ligand>
</feature>
<dbReference type="PANTHER" id="PTHR19136">
    <property type="entry name" value="MOLYBDENUM COFACTOR GUANYLYLTRANSFERASE"/>
    <property type="match status" value="1"/>
</dbReference>
<evidence type="ECO:0000256" key="1">
    <source>
        <dbReference type="ARBA" id="ARBA00022490"/>
    </source>
</evidence>
<evidence type="ECO:0000256" key="4">
    <source>
        <dbReference type="ARBA" id="ARBA00022741"/>
    </source>
</evidence>
<sequence>MNAVAREASVAAAILAGGAARRLGGIDKGLALFRGRPLIAHVIAAIAPQVDAVLIVANRHRAEYQAYAAVESDRQAGFRGPLEGIATALQRCRQDWLLTVPVDCPAPGSDLLQQLWQARAGVDLVVAHDGERRQPLFALYCRARVTIPDSAADPHRPVWAWQDTHALREVDFQRSAGRFVNLNTVEDFQDAAD</sequence>
<reference evidence="10 11" key="1">
    <citation type="submission" date="2019-03" db="EMBL/GenBank/DDBJ databases">
        <title>Genomic Encyclopedia of Type Strains, Phase IV (KMG-IV): sequencing the most valuable type-strain genomes for metagenomic binning, comparative biology and taxonomic classification.</title>
        <authorList>
            <person name="Goeker M."/>
        </authorList>
    </citation>
    <scope>NUCLEOTIDE SEQUENCE [LARGE SCALE GENOMIC DNA]</scope>
    <source>
        <strain evidence="10 11">DSM 21667</strain>
    </source>
</reference>
<proteinExistence type="inferred from homology"/>